<keyword evidence="1" id="KW-0812">Transmembrane</keyword>
<gene>
    <name evidence="2" type="ORF">MKW94_017252</name>
</gene>
<organism evidence="2 3">
    <name type="scientific">Papaver nudicaule</name>
    <name type="common">Iceland poppy</name>
    <dbReference type="NCBI Taxonomy" id="74823"/>
    <lineage>
        <taxon>Eukaryota</taxon>
        <taxon>Viridiplantae</taxon>
        <taxon>Streptophyta</taxon>
        <taxon>Embryophyta</taxon>
        <taxon>Tracheophyta</taxon>
        <taxon>Spermatophyta</taxon>
        <taxon>Magnoliopsida</taxon>
        <taxon>Ranunculales</taxon>
        <taxon>Papaveraceae</taxon>
        <taxon>Papaveroideae</taxon>
        <taxon>Papaver</taxon>
    </lineage>
</organism>
<feature type="transmembrane region" description="Helical" evidence="1">
    <location>
        <begin position="102"/>
        <end position="129"/>
    </location>
</feature>
<sequence>MAIKRLKSALVNGVMDHLPKVCTIISLAYHYNMYTWKFCKDHCEITDSENERMAGLRIGVFIYCVDSLVAGFVLATSSFLYPIIGISTRFMKVTKYRSFRKIILRILAVVSKVSAVIWCAQIIIVFAYLGQLIVGNYNNCSCT</sequence>
<proteinExistence type="predicted"/>
<dbReference type="Proteomes" id="UP001177140">
    <property type="component" value="Unassembled WGS sequence"/>
</dbReference>
<accession>A0AA41VWB0</accession>
<keyword evidence="1" id="KW-1133">Transmembrane helix</keyword>
<dbReference type="EMBL" id="JAJJMA010307495">
    <property type="protein sequence ID" value="MCL7048699.1"/>
    <property type="molecule type" value="Genomic_DNA"/>
</dbReference>
<reference evidence="2" key="1">
    <citation type="submission" date="2022-03" db="EMBL/GenBank/DDBJ databases">
        <title>A functionally conserved STORR gene fusion in Papaver species that diverged 16.8 million years ago.</title>
        <authorList>
            <person name="Catania T."/>
        </authorList>
    </citation>
    <scope>NUCLEOTIDE SEQUENCE</scope>
    <source>
        <strain evidence="2">S-191538</strain>
    </source>
</reference>
<evidence type="ECO:0000313" key="2">
    <source>
        <dbReference type="EMBL" id="MCL7048699.1"/>
    </source>
</evidence>
<evidence type="ECO:0000313" key="3">
    <source>
        <dbReference type="Proteomes" id="UP001177140"/>
    </source>
</evidence>
<evidence type="ECO:0000256" key="1">
    <source>
        <dbReference type="SAM" id="Phobius"/>
    </source>
</evidence>
<name>A0AA41VWB0_PAPNU</name>
<keyword evidence="1" id="KW-0472">Membrane</keyword>
<comment type="caution">
    <text evidence="2">The sequence shown here is derived from an EMBL/GenBank/DDBJ whole genome shotgun (WGS) entry which is preliminary data.</text>
</comment>
<keyword evidence="3" id="KW-1185">Reference proteome</keyword>
<dbReference type="AlphaFoldDB" id="A0AA41VWB0"/>
<feature type="transmembrane region" description="Helical" evidence="1">
    <location>
        <begin position="60"/>
        <end position="81"/>
    </location>
</feature>
<protein>
    <submittedName>
        <fullName evidence="2">Uncharacterized protein</fullName>
    </submittedName>
</protein>